<evidence type="ECO:0000259" key="8">
    <source>
        <dbReference type="PROSITE" id="PS50110"/>
    </source>
</evidence>
<dbReference type="Gene3D" id="1.10.10.10">
    <property type="entry name" value="Winged helix-like DNA-binding domain superfamily/Winged helix DNA-binding domain"/>
    <property type="match status" value="1"/>
</dbReference>
<dbReference type="PRINTS" id="PR00038">
    <property type="entry name" value="HTHLUXR"/>
</dbReference>
<evidence type="ECO:0000256" key="1">
    <source>
        <dbReference type="ARBA" id="ARBA00022553"/>
    </source>
</evidence>
<dbReference type="eggNOG" id="COG4566">
    <property type="taxonomic scope" value="Bacteria"/>
</dbReference>
<dbReference type="PROSITE" id="PS50110">
    <property type="entry name" value="RESPONSE_REGULATORY"/>
    <property type="match status" value="1"/>
</dbReference>
<dbReference type="PANTHER" id="PTHR44688">
    <property type="entry name" value="DNA-BINDING TRANSCRIPTIONAL ACTIVATOR DEVR_DOSR"/>
    <property type="match status" value="1"/>
</dbReference>
<evidence type="ECO:0000256" key="2">
    <source>
        <dbReference type="ARBA" id="ARBA00023012"/>
    </source>
</evidence>
<keyword evidence="2" id="KW-0902">Two-component regulatory system</keyword>
<dbReference type="GO" id="GO:0006355">
    <property type="term" value="P:regulation of DNA-templated transcription"/>
    <property type="evidence" value="ECO:0007669"/>
    <property type="project" value="InterPro"/>
</dbReference>
<evidence type="ECO:0000256" key="3">
    <source>
        <dbReference type="ARBA" id="ARBA00023015"/>
    </source>
</evidence>
<protein>
    <submittedName>
        <fullName evidence="9">Two component transcriptional regulator, LuxR family</fullName>
    </submittedName>
</protein>
<dbReference type="STRING" id="49186.SAMN05421647_101480"/>
<dbReference type="Pfam" id="PF00196">
    <property type="entry name" value="GerE"/>
    <property type="match status" value="1"/>
</dbReference>
<keyword evidence="10" id="KW-1185">Reference proteome</keyword>
<dbReference type="InterPro" id="IPR001789">
    <property type="entry name" value="Sig_transdc_resp-reg_receiver"/>
</dbReference>
<dbReference type="SMART" id="SM00421">
    <property type="entry name" value="HTH_LUXR"/>
    <property type="match status" value="1"/>
</dbReference>
<name>A0A1N6NQ09_9GAMM</name>
<dbReference type="SUPFAM" id="SSF52172">
    <property type="entry name" value="CheY-like"/>
    <property type="match status" value="1"/>
</dbReference>
<dbReference type="Proteomes" id="UP000186895">
    <property type="component" value="Unassembled WGS sequence"/>
</dbReference>
<feature type="modified residue" description="4-aspartylphosphate" evidence="6">
    <location>
        <position position="58"/>
    </location>
</feature>
<keyword evidence="3" id="KW-0805">Transcription regulation</keyword>
<dbReference type="CDD" id="cd06170">
    <property type="entry name" value="LuxR_C_like"/>
    <property type="match status" value="1"/>
</dbReference>
<evidence type="ECO:0000256" key="6">
    <source>
        <dbReference type="PROSITE-ProRule" id="PRU00169"/>
    </source>
</evidence>
<accession>A0A1N6NQ09</accession>
<dbReference type="SMART" id="SM00448">
    <property type="entry name" value="REC"/>
    <property type="match status" value="1"/>
</dbReference>
<dbReference type="InterPro" id="IPR016032">
    <property type="entry name" value="Sig_transdc_resp-reg_C-effctor"/>
</dbReference>
<dbReference type="SUPFAM" id="SSF46894">
    <property type="entry name" value="C-terminal effector domain of the bipartite response regulators"/>
    <property type="match status" value="1"/>
</dbReference>
<dbReference type="AlphaFoldDB" id="A0A1N6NQ09"/>
<feature type="domain" description="HTH luxR-type" evidence="7">
    <location>
        <begin position="139"/>
        <end position="204"/>
    </location>
</feature>
<dbReference type="GO" id="GO:0003677">
    <property type="term" value="F:DNA binding"/>
    <property type="evidence" value="ECO:0007669"/>
    <property type="project" value="UniProtKB-KW"/>
</dbReference>
<dbReference type="Gene3D" id="3.40.50.2300">
    <property type="match status" value="1"/>
</dbReference>
<organism evidence="9 10">
    <name type="scientific">Marinobacterium stanieri</name>
    <dbReference type="NCBI Taxonomy" id="49186"/>
    <lineage>
        <taxon>Bacteria</taxon>
        <taxon>Pseudomonadati</taxon>
        <taxon>Pseudomonadota</taxon>
        <taxon>Gammaproteobacteria</taxon>
        <taxon>Oceanospirillales</taxon>
        <taxon>Oceanospirillaceae</taxon>
        <taxon>Marinobacterium</taxon>
    </lineage>
</organism>
<gene>
    <name evidence="9" type="ORF">SAMN05421647_101480</name>
</gene>
<evidence type="ECO:0000256" key="4">
    <source>
        <dbReference type="ARBA" id="ARBA00023125"/>
    </source>
</evidence>
<reference evidence="9 10" key="1">
    <citation type="submission" date="2017-01" db="EMBL/GenBank/DDBJ databases">
        <authorList>
            <person name="Mah S.A."/>
            <person name="Swanson W.J."/>
            <person name="Moy G.W."/>
            <person name="Vacquier V.D."/>
        </authorList>
    </citation>
    <scope>NUCLEOTIDE SEQUENCE [LARGE SCALE GENOMIC DNA]</scope>
    <source>
        <strain evidence="9 10">DSM 7027</strain>
    </source>
</reference>
<keyword evidence="1 6" id="KW-0597">Phosphoprotein</keyword>
<dbReference type="RefSeq" id="WP_076460502.1">
    <property type="nucleotide sequence ID" value="NZ_FTMN01000001.1"/>
</dbReference>
<dbReference type="PROSITE" id="PS50043">
    <property type="entry name" value="HTH_LUXR_2"/>
    <property type="match status" value="1"/>
</dbReference>
<evidence type="ECO:0000313" key="9">
    <source>
        <dbReference type="EMBL" id="SIP94169.1"/>
    </source>
</evidence>
<dbReference type="GO" id="GO:0000160">
    <property type="term" value="P:phosphorelay signal transduction system"/>
    <property type="evidence" value="ECO:0007669"/>
    <property type="project" value="UniProtKB-KW"/>
</dbReference>
<evidence type="ECO:0000313" key="10">
    <source>
        <dbReference type="Proteomes" id="UP000186895"/>
    </source>
</evidence>
<sequence length="213" mass="23587">MTSEQDAQKVFVIDDDADVRDSLKWLLESVGLSVDTFENALEFIEHNPGNTSGCIVMDVRMPGLSGINAQKKFADLAIDLPIIMISAHGNVDMAVTALTQGALTFIEKPFDDQILIDHVHNALEKDRIRMARQSAQSRMQERYDSLTRREKQVMGLIVKGLSNQEAADELGINRKTVEGHRAHMMAKMKVDSLAELVQIAIALGLVETVEDQG</sequence>
<proteinExistence type="predicted"/>
<dbReference type="PANTHER" id="PTHR44688:SF16">
    <property type="entry name" value="DNA-BINDING TRANSCRIPTIONAL ACTIVATOR DEVR_DOSR"/>
    <property type="match status" value="1"/>
</dbReference>
<dbReference type="InterPro" id="IPR000792">
    <property type="entry name" value="Tscrpt_reg_LuxR_C"/>
</dbReference>
<evidence type="ECO:0000256" key="5">
    <source>
        <dbReference type="ARBA" id="ARBA00023163"/>
    </source>
</evidence>
<feature type="domain" description="Response regulatory" evidence="8">
    <location>
        <begin position="9"/>
        <end position="123"/>
    </location>
</feature>
<keyword evidence="5" id="KW-0804">Transcription</keyword>
<dbReference type="EMBL" id="FTMN01000001">
    <property type="protein sequence ID" value="SIP94169.1"/>
    <property type="molecule type" value="Genomic_DNA"/>
</dbReference>
<evidence type="ECO:0000259" key="7">
    <source>
        <dbReference type="PROSITE" id="PS50043"/>
    </source>
</evidence>
<dbReference type="InterPro" id="IPR011006">
    <property type="entry name" value="CheY-like_superfamily"/>
</dbReference>
<dbReference type="Pfam" id="PF00072">
    <property type="entry name" value="Response_reg"/>
    <property type="match status" value="1"/>
</dbReference>
<keyword evidence="4" id="KW-0238">DNA-binding</keyword>
<dbReference type="InterPro" id="IPR036388">
    <property type="entry name" value="WH-like_DNA-bd_sf"/>
</dbReference>
<dbReference type="FunFam" id="3.40.50.2300:FF:000018">
    <property type="entry name" value="DNA-binding transcriptional regulator NtrC"/>
    <property type="match status" value="1"/>
</dbReference>